<sequence length="160" mass="17388">MASYVHALIAGVGLDPSKNYSLFTCLKVPAALAACLLPHYAAVLAAGLNIYDNAHPRNFRDNLTRDTSRKQRILRSEAASLNGFETLGFFAAGVAAANHAGLDAPTLNALSVGYVLLRAAFVLSYVYVRNRRLSWLRTILWNVASALSIMLWVRAGLKVL</sequence>
<gene>
    <name evidence="6" type="ORF">TPAR_02790</name>
</gene>
<keyword evidence="4 5" id="KW-0472">Membrane</keyword>
<dbReference type="SUPFAM" id="SSF161084">
    <property type="entry name" value="MAPEG domain-like"/>
    <property type="match status" value="1"/>
</dbReference>
<dbReference type="GO" id="GO:0016020">
    <property type="term" value="C:membrane"/>
    <property type="evidence" value="ECO:0007669"/>
    <property type="project" value="UniProtKB-SubCell"/>
</dbReference>
<evidence type="ECO:0000256" key="5">
    <source>
        <dbReference type="SAM" id="Phobius"/>
    </source>
</evidence>
<accession>A0A2S4L3K6</accession>
<evidence type="ECO:0000256" key="4">
    <source>
        <dbReference type="ARBA" id="ARBA00023136"/>
    </source>
</evidence>
<name>A0A2S4L3K6_9HYPO</name>
<evidence type="ECO:0000256" key="3">
    <source>
        <dbReference type="ARBA" id="ARBA00022989"/>
    </source>
</evidence>
<dbReference type="Pfam" id="PF01124">
    <property type="entry name" value="MAPEG"/>
    <property type="match status" value="1"/>
</dbReference>
<dbReference type="PANTHER" id="PTHR35371:SF1">
    <property type="entry name" value="BLR7753 PROTEIN"/>
    <property type="match status" value="1"/>
</dbReference>
<dbReference type="InterPro" id="IPR023352">
    <property type="entry name" value="MAPEG-like_dom_sf"/>
</dbReference>
<feature type="transmembrane region" description="Helical" evidence="5">
    <location>
        <begin position="30"/>
        <end position="51"/>
    </location>
</feature>
<evidence type="ECO:0000256" key="1">
    <source>
        <dbReference type="ARBA" id="ARBA00004370"/>
    </source>
</evidence>
<reference evidence="6 7" key="1">
    <citation type="submission" date="2018-01" db="EMBL/GenBank/DDBJ databases">
        <title>Harnessing the power of phylogenomics to disentangle the directionality and signatures of interkingdom host jumping in the parasitic fungal genus Tolypocladium.</title>
        <authorList>
            <person name="Quandt C.A."/>
            <person name="Patterson W."/>
            <person name="Spatafora J.W."/>
        </authorList>
    </citation>
    <scope>NUCLEOTIDE SEQUENCE [LARGE SCALE GENOMIC DNA]</scope>
    <source>
        <strain evidence="6 7">NRBC 100945</strain>
    </source>
</reference>
<evidence type="ECO:0000256" key="2">
    <source>
        <dbReference type="ARBA" id="ARBA00022692"/>
    </source>
</evidence>
<dbReference type="Proteomes" id="UP000237481">
    <property type="component" value="Unassembled WGS sequence"/>
</dbReference>
<feature type="transmembrane region" description="Helical" evidence="5">
    <location>
        <begin position="109"/>
        <end position="127"/>
    </location>
</feature>
<dbReference type="Gene3D" id="1.20.120.550">
    <property type="entry name" value="Membrane associated eicosanoid/glutathione metabolism-like domain"/>
    <property type="match status" value="1"/>
</dbReference>
<evidence type="ECO:0000313" key="6">
    <source>
        <dbReference type="EMBL" id="POR37008.1"/>
    </source>
</evidence>
<protein>
    <submittedName>
        <fullName evidence="6">Membrane associated eicosanoid/glutathione metabolism-like domain protein</fullName>
    </submittedName>
</protein>
<dbReference type="PANTHER" id="PTHR35371">
    <property type="entry name" value="INNER MEMBRANE PROTEIN"/>
    <property type="match status" value="1"/>
</dbReference>
<dbReference type="OrthoDB" id="2122304at2759"/>
<dbReference type="AlphaFoldDB" id="A0A2S4L3K6"/>
<dbReference type="InterPro" id="IPR001129">
    <property type="entry name" value="Membr-assoc_MAPEG"/>
</dbReference>
<keyword evidence="3 5" id="KW-1133">Transmembrane helix</keyword>
<evidence type="ECO:0000313" key="7">
    <source>
        <dbReference type="Proteomes" id="UP000237481"/>
    </source>
</evidence>
<keyword evidence="7" id="KW-1185">Reference proteome</keyword>
<comment type="caution">
    <text evidence="6">The sequence shown here is derived from an EMBL/GenBank/DDBJ whole genome shotgun (WGS) entry which is preliminary data.</text>
</comment>
<proteinExistence type="predicted"/>
<feature type="transmembrane region" description="Helical" evidence="5">
    <location>
        <begin position="139"/>
        <end position="157"/>
    </location>
</feature>
<dbReference type="EMBL" id="PKSG01000281">
    <property type="protein sequence ID" value="POR37008.1"/>
    <property type="molecule type" value="Genomic_DNA"/>
</dbReference>
<comment type="subcellular location">
    <subcellularLocation>
        <location evidence="1">Membrane</location>
    </subcellularLocation>
</comment>
<feature type="transmembrane region" description="Helical" evidence="5">
    <location>
        <begin position="78"/>
        <end position="97"/>
    </location>
</feature>
<organism evidence="6 7">
    <name type="scientific">Tolypocladium paradoxum</name>
    <dbReference type="NCBI Taxonomy" id="94208"/>
    <lineage>
        <taxon>Eukaryota</taxon>
        <taxon>Fungi</taxon>
        <taxon>Dikarya</taxon>
        <taxon>Ascomycota</taxon>
        <taxon>Pezizomycotina</taxon>
        <taxon>Sordariomycetes</taxon>
        <taxon>Hypocreomycetidae</taxon>
        <taxon>Hypocreales</taxon>
        <taxon>Ophiocordycipitaceae</taxon>
        <taxon>Tolypocladium</taxon>
    </lineage>
</organism>
<keyword evidence="2 5" id="KW-0812">Transmembrane</keyword>